<evidence type="ECO:0000313" key="3">
    <source>
        <dbReference type="Proteomes" id="UP000030754"/>
    </source>
</evidence>
<accession>U6MZ43</accession>
<reference evidence="2" key="2">
    <citation type="submission" date="2013-10" db="EMBL/GenBank/DDBJ databases">
        <authorList>
            <person name="Aslett M."/>
        </authorList>
    </citation>
    <scope>NUCLEOTIDE SEQUENCE [LARGE SCALE GENOMIC DNA]</scope>
    <source>
        <strain evidence="2">Houghton</strain>
    </source>
</reference>
<name>U6MZ43_9EIME</name>
<organism evidence="2 3">
    <name type="scientific">Eimeria necatrix</name>
    <dbReference type="NCBI Taxonomy" id="51315"/>
    <lineage>
        <taxon>Eukaryota</taxon>
        <taxon>Sar</taxon>
        <taxon>Alveolata</taxon>
        <taxon>Apicomplexa</taxon>
        <taxon>Conoidasida</taxon>
        <taxon>Coccidia</taxon>
        <taxon>Eucoccidiorida</taxon>
        <taxon>Eimeriorina</taxon>
        <taxon>Eimeriidae</taxon>
        <taxon>Eimeria</taxon>
    </lineage>
</organism>
<dbReference type="EMBL" id="HG725685">
    <property type="protein sequence ID" value="CDJ69226.1"/>
    <property type="molecule type" value="Genomic_DNA"/>
</dbReference>
<dbReference type="RefSeq" id="XP_013437693.1">
    <property type="nucleotide sequence ID" value="XM_013582239.1"/>
</dbReference>
<keyword evidence="3" id="KW-1185">Reference proteome</keyword>
<reference evidence="2" key="1">
    <citation type="submission" date="2013-10" db="EMBL/GenBank/DDBJ databases">
        <title>Genomic analysis of the causative agents of coccidiosis in chickens.</title>
        <authorList>
            <person name="Reid A.J."/>
            <person name="Blake D."/>
            <person name="Billington K."/>
            <person name="Browne H."/>
            <person name="Dunn M."/>
            <person name="Hung S."/>
            <person name="Kawahara F."/>
            <person name="Miranda-Saavedra D."/>
            <person name="Mourier T."/>
            <person name="Nagra H."/>
            <person name="Otto T.D."/>
            <person name="Rawlings N."/>
            <person name="Sanchez A."/>
            <person name="Sanders M."/>
            <person name="Subramaniam C."/>
            <person name="Tay Y."/>
            <person name="Dear P."/>
            <person name="Doerig C."/>
            <person name="Gruber A."/>
            <person name="Parkinson J."/>
            <person name="Shirley M."/>
            <person name="Wan K.L."/>
            <person name="Berriman M."/>
            <person name="Tomley F."/>
            <person name="Pain A."/>
        </authorList>
    </citation>
    <scope>NUCLEOTIDE SEQUENCE [LARGE SCALE GENOMIC DNA]</scope>
    <source>
        <strain evidence="2">Houghton</strain>
    </source>
</reference>
<feature type="compositionally biased region" description="Basic residues" evidence="1">
    <location>
        <begin position="353"/>
        <end position="365"/>
    </location>
</feature>
<evidence type="ECO:0000313" key="2">
    <source>
        <dbReference type="EMBL" id="CDJ69226.1"/>
    </source>
</evidence>
<gene>
    <name evidence="2" type="ORF">ENH_00066280</name>
</gene>
<dbReference type="GeneID" id="25476763"/>
<sequence>MQPAMEVPLARNSVTAGSSAFPSLPFLTDAYLPGPHSVAAAQQQLLLLQPGSTPEHATVPCADRLSTAGTDGWADPSGAAALHLLGAPQDGEVGDMLSGVQDPTSLAASYFGSYLCSPSLENPQTPTGLTSHSVSPIHLATSPEAGNGSFVSAVPSAGFPLYCGPSFPFSLPNPATYGVSQDGTTASSNSAWAMPQPTGTQDTQGFASDYDRLTRELGKYCATLRDLVTDNPSFSDELNSTLETAIRSADQVTHVQRKLLLSASQQKHLVADSKLIHSKVQMLHRILKASSPKYSQWLEEHAVLRDHIEQLEHQNGNRVGSGCRIGNENATDSSRSCVTSRRRSSSSNNSNSNRRRSIRQYKRQQHAPLTETPEGLLFPVVKTEGTPSCA</sequence>
<dbReference type="AlphaFoldDB" id="U6MZ43"/>
<dbReference type="VEuPathDB" id="ToxoDB:ENH_00066280"/>
<evidence type="ECO:0000256" key="1">
    <source>
        <dbReference type="SAM" id="MobiDB-lite"/>
    </source>
</evidence>
<proteinExistence type="predicted"/>
<feature type="region of interest" description="Disordered" evidence="1">
    <location>
        <begin position="315"/>
        <end position="376"/>
    </location>
</feature>
<feature type="compositionally biased region" description="Low complexity" evidence="1">
    <location>
        <begin position="333"/>
        <end position="352"/>
    </location>
</feature>
<protein>
    <submittedName>
        <fullName evidence="2">Uncharacterized protein</fullName>
    </submittedName>
</protein>
<dbReference type="OrthoDB" id="345726at2759"/>
<dbReference type="Proteomes" id="UP000030754">
    <property type="component" value="Unassembled WGS sequence"/>
</dbReference>